<dbReference type="STRING" id="235205.BAZSYMB_SCAFFOLD00024_11"/>
<dbReference type="Pfam" id="PF02646">
    <property type="entry name" value="RmuC"/>
    <property type="match status" value="1"/>
</dbReference>
<dbReference type="AlphaFoldDB" id="A0A1H6JQU7"/>
<evidence type="ECO:0000313" key="6">
    <source>
        <dbReference type="EMBL" id="SEH64864.1"/>
    </source>
</evidence>
<evidence type="ECO:0000313" key="7">
    <source>
        <dbReference type="EMBL" id="SEH94503.1"/>
    </source>
</evidence>
<comment type="similarity">
    <text evidence="2">Belongs to the RmuC family.</text>
</comment>
<dbReference type="PANTHER" id="PTHR30563:SF0">
    <property type="entry name" value="DNA RECOMBINATION PROTEIN RMUC"/>
    <property type="match status" value="1"/>
</dbReference>
<evidence type="ECO:0000256" key="4">
    <source>
        <dbReference type="ARBA" id="ARBA00023172"/>
    </source>
</evidence>
<evidence type="ECO:0000256" key="1">
    <source>
        <dbReference type="ARBA" id="ARBA00003416"/>
    </source>
</evidence>
<reference evidence="8 9" key="1">
    <citation type="submission" date="2016-06" db="EMBL/GenBank/DDBJ databases">
        <authorList>
            <person name="Petersen J."/>
            <person name="Sayavedra L."/>
        </authorList>
    </citation>
    <scope>NUCLEOTIDE SEQUENCE [LARGE SCALE GENOMIC DNA]</scope>
    <source>
        <strain evidence="9">BazSymA</strain>
        <strain evidence="8">BazSymB</strain>
    </source>
</reference>
<sequence length="366" mass="41758">MQELLLGLFIGVSAVFFWLFKLKTKNTELEIKLKEQEKTFNTTQRSQMQINEAFERISAQVLKKDSLELSEKNADLLKPLKTQIEDFRKKIEGLSIEQVKDRSSLEQQIKTLTDAHKNTLEGTQKLTNALTYDNKQQGDWGEMILESILEDSGLNKDEQYHVQSTLKDEEGRVLRPDVIVHLPDDKDIIIDSKVSLKSYQDYVSGDSTAISAHIKSIDTHIKNISLKSYENLEGVNTLDYIFVFFPIEASLLVALEQKPDLFNDALKKNVALVSPSTLMMSLKTVNHIWNTERQNKNTEEIVRQAGAMYDKLSGFVKSMDEIEKQLDKARDSYKDARIKLSTGKGNLIGRAEKLKELGVQSKKELK</sequence>
<reference evidence="6" key="2">
    <citation type="submission" date="2016-06" db="EMBL/GenBank/DDBJ databases">
        <authorList>
            <person name="Olsen C.W."/>
            <person name="Carey S."/>
            <person name="Hinshaw L."/>
            <person name="Karasin A.I."/>
        </authorList>
    </citation>
    <scope>NUCLEOTIDE SEQUENCE [LARGE SCALE GENOMIC DNA]</scope>
    <source>
        <strain evidence="6">BazSymA</strain>
        <strain evidence="7">BazSymB</strain>
    </source>
</reference>
<accession>A0A1H6JQU7</accession>
<dbReference type="Proteomes" id="UP000198559">
    <property type="component" value="Unassembled WGS sequence"/>
</dbReference>
<name>A0A1H6JQU7_9GAMM</name>
<dbReference type="Proteomes" id="UP000198988">
    <property type="component" value="Unassembled WGS sequence"/>
</dbReference>
<protein>
    <submittedName>
        <fullName evidence="6 7">DNA recombination protein RmuC</fullName>
    </submittedName>
</protein>
<feature type="coiled-coil region" evidence="5">
    <location>
        <begin position="19"/>
        <end position="46"/>
    </location>
</feature>
<dbReference type="EMBL" id="CDSC02000071">
    <property type="protein sequence ID" value="SEH64864.1"/>
    <property type="molecule type" value="Genomic_DNA"/>
</dbReference>
<evidence type="ECO:0000313" key="9">
    <source>
        <dbReference type="Proteomes" id="UP000198988"/>
    </source>
</evidence>
<dbReference type="RefSeq" id="WP_195910040.1">
    <property type="nucleotide sequence ID" value="NZ_CAESAP020000236.1"/>
</dbReference>
<organism evidence="6 9">
    <name type="scientific">Bathymodiolus azoricus thioautotrophic gill symbiont</name>
    <dbReference type="NCBI Taxonomy" id="235205"/>
    <lineage>
        <taxon>Bacteria</taxon>
        <taxon>Pseudomonadati</taxon>
        <taxon>Pseudomonadota</taxon>
        <taxon>Gammaproteobacteria</taxon>
        <taxon>sulfur-oxidizing symbionts</taxon>
    </lineage>
</organism>
<dbReference type="EMBL" id="CVUD02000251">
    <property type="protein sequence ID" value="SEH94503.1"/>
    <property type="molecule type" value="Genomic_DNA"/>
</dbReference>
<dbReference type="PANTHER" id="PTHR30563">
    <property type="entry name" value="DNA RECOMBINATION PROTEIN RMUC"/>
    <property type="match status" value="1"/>
</dbReference>
<dbReference type="InterPro" id="IPR003798">
    <property type="entry name" value="DNA_recombination_RmuC"/>
</dbReference>
<keyword evidence="3 5" id="KW-0175">Coiled coil</keyword>
<evidence type="ECO:0000256" key="2">
    <source>
        <dbReference type="ARBA" id="ARBA00009840"/>
    </source>
</evidence>
<evidence type="ECO:0000313" key="8">
    <source>
        <dbReference type="Proteomes" id="UP000198559"/>
    </source>
</evidence>
<evidence type="ECO:0000256" key="3">
    <source>
        <dbReference type="ARBA" id="ARBA00023054"/>
    </source>
</evidence>
<comment type="function">
    <text evidence="1">Involved in DNA recombination.</text>
</comment>
<evidence type="ECO:0000256" key="5">
    <source>
        <dbReference type="SAM" id="Coils"/>
    </source>
</evidence>
<keyword evidence="4" id="KW-0233">DNA recombination</keyword>
<dbReference type="GO" id="GO:0006310">
    <property type="term" value="P:DNA recombination"/>
    <property type="evidence" value="ECO:0007669"/>
    <property type="project" value="UniProtKB-KW"/>
</dbReference>
<proteinExistence type="inferred from homology"/>
<gene>
    <name evidence="6" type="ORF">BAZSYMA_ACONTIG01621_3</name>
    <name evidence="7" type="ORF">BAZSYMB_SCAFFOLD00024_11</name>
</gene>